<dbReference type="PANTHER" id="PTHR42919">
    <property type="entry name" value="N-ALPHA-ACETYLTRANSFERASE"/>
    <property type="match status" value="1"/>
</dbReference>
<keyword evidence="1" id="KW-0808">Transferase</keyword>
<accession>G5GJL2</accession>
<dbReference type="PROSITE" id="PS51186">
    <property type="entry name" value="GNAT"/>
    <property type="match status" value="1"/>
</dbReference>
<name>G5GJL2_9FIRM</name>
<evidence type="ECO:0000259" key="3">
    <source>
        <dbReference type="PROSITE" id="PS51186"/>
    </source>
</evidence>
<reference evidence="4 5" key="1">
    <citation type="submission" date="2011-08" db="EMBL/GenBank/DDBJ databases">
        <title>The Genome Sequence of Johnsonella ignava ATCC 51276.</title>
        <authorList>
            <consortium name="The Broad Institute Genome Sequencing Platform"/>
            <person name="Earl A."/>
            <person name="Ward D."/>
            <person name="Feldgarden M."/>
            <person name="Gevers D."/>
            <person name="Izard J."/>
            <person name="Blanton J.M."/>
            <person name="Baranova O.V."/>
            <person name="Dewhirst F.E."/>
            <person name="Young S.K."/>
            <person name="Zeng Q."/>
            <person name="Gargeya S."/>
            <person name="Fitzgerald M."/>
            <person name="Haas B."/>
            <person name="Abouelleil A."/>
            <person name="Alvarado L."/>
            <person name="Arachchi H.M."/>
            <person name="Berlin A."/>
            <person name="Brown A."/>
            <person name="Chapman S.B."/>
            <person name="Chen Z."/>
            <person name="Dunbar C."/>
            <person name="Freedman E."/>
            <person name="Gearin G."/>
            <person name="Gellesch M."/>
            <person name="Goldberg J."/>
            <person name="Griggs A."/>
            <person name="Gujja S."/>
            <person name="Heiman D."/>
            <person name="Howarth C."/>
            <person name="Larson L."/>
            <person name="Lui A."/>
            <person name="MacDonald P.J.P."/>
            <person name="Montmayeur A."/>
            <person name="Murphy C."/>
            <person name="Neiman D."/>
            <person name="Pearson M."/>
            <person name="Priest M."/>
            <person name="Roberts A."/>
            <person name="Saif S."/>
            <person name="Shea T."/>
            <person name="Shenoy N."/>
            <person name="Sisk P."/>
            <person name="Stolte C."/>
            <person name="Sykes S."/>
            <person name="Wortman J."/>
            <person name="Nusbaum C."/>
            <person name="Birren B."/>
        </authorList>
    </citation>
    <scope>NUCLEOTIDE SEQUENCE [LARGE SCALE GENOMIC DNA]</scope>
    <source>
        <strain evidence="4 5">ATCC 51276</strain>
    </source>
</reference>
<dbReference type="Pfam" id="PF00583">
    <property type="entry name" value="Acetyltransf_1"/>
    <property type="match status" value="1"/>
</dbReference>
<dbReference type="HOGENOM" id="CLU_118619_1_0_9"/>
<dbReference type="Gene3D" id="3.40.630.30">
    <property type="match status" value="1"/>
</dbReference>
<dbReference type="SUPFAM" id="SSF55729">
    <property type="entry name" value="Acyl-CoA N-acyltransferases (Nat)"/>
    <property type="match status" value="1"/>
</dbReference>
<dbReference type="eggNOG" id="COG0456">
    <property type="taxonomic scope" value="Bacteria"/>
</dbReference>
<gene>
    <name evidence="4" type="ORF">HMPREF9333_01752</name>
</gene>
<dbReference type="InterPro" id="IPR051556">
    <property type="entry name" value="N-term/lysine_N-AcTrnsfr"/>
</dbReference>
<dbReference type="STRING" id="679200.HMPREF9333_01752"/>
<organism evidence="4 5">
    <name type="scientific">Johnsonella ignava ATCC 51276</name>
    <dbReference type="NCBI Taxonomy" id="679200"/>
    <lineage>
        <taxon>Bacteria</taxon>
        <taxon>Bacillati</taxon>
        <taxon>Bacillota</taxon>
        <taxon>Clostridia</taxon>
        <taxon>Lachnospirales</taxon>
        <taxon>Lachnospiraceae</taxon>
        <taxon>Johnsonella</taxon>
    </lineage>
</organism>
<protein>
    <recommendedName>
        <fullName evidence="3">N-acetyltransferase domain-containing protein</fullName>
    </recommendedName>
</protein>
<evidence type="ECO:0000256" key="2">
    <source>
        <dbReference type="ARBA" id="ARBA00023315"/>
    </source>
</evidence>
<sequence>MNNDIIDIHFIDKNIDEFYGLLAVFSEVFEWGEEKYPGREYLAKLLDNTSFLAITAKSGIEIIGGLTAYILDSYKEQVSSIYIYDLAVKEDFRNRGIGKSLISFLIEYSKRNNIRDIFVDTEQIDNEDAIAFYRRTSFDSEVKVLQYTFEI</sequence>
<evidence type="ECO:0000313" key="4">
    <source>
        <dbReference type="EMBL" id="EHI55132.1"/>
    </source>
</evidence>
<dbReference type="EMBL" id="ACZL01000029">
    <property type="protein sequence ID" value="EHI55132.1"/>
    <property type="molecule type" value="Genomic_DNA"/>
</dbReference>
<evidence type="ECO:0000313" key="5">
    <source>
        <dbReference type="Proteomes" id="UP000003011"/>
    </source>
</evidence>
<keyword evidence="2" id="KW-0012">Acyltransferase</keyword>
<dbReference type="InterPro" id="IPR016181">
    <property type="entry name" value="Acyl_CoA_acyltransferase"/>
</dbReference>
<keyword evidence="5" id="KW-1185">Reference proteome</keyword>
<feature type="domain" description="N-acetyltransferase" evidence="3">
    <location>
        <begin position="8"/>
        <end position="151"/>
    </location>
</feature>
<dbReference type="PANTHER" id="PTHR42919:SF8">
    <property type="entry name" value="N-ALPHA-ACETYLTRANSFERASE 50"/>
    <property type="match status" value="1"/>
</dbReference>
<evidence type="ECO:0000256" key="1">
    <source>
        <dbReference type="ARBA" id="ARBA00022679"/>
    </source>
</evidence>
<dbReference type="Proteomes" id="UP000003011">
    <property type="component" value="Unassembled WGS sequence"/>
</dbReference>
<dbReference type="CDD" id="cd04301">
    <property type="entry name" value="NAT_SF"/>
    <property type="match status" value="1"/>
</dbReference>
<dbReference type="PATRIC" id="fig|679200.3.peg.1850"/>
<dbReference type="InterPro" id="IPR000182">
    <property type="entry name" value="GNAT_dom"/>
</dbReference>
<proteinExistence type="predicted"/>
<dbReference type="AlphaFoldDB" id="G5GJL2"/>
<dbReference type="RefSeq" id="WP_005541533.1">
    <property type="nucleotide sequence ID" value="NZ_JH378835.1"/>
</dbReference>
<dbReference type="GO" id="GO:0016747">
    <property type="term" value="F:acyltransferase activity, transferring groups other than amino-acyl groups"/>
    <property type="evidence" value="ECO:0007669"/>
    <property type="project" value="InterPro"/>
</dbReference>
<comment type="caution">
    <text evidence="4">The sequence shown here is derived from an EMBL/GenBank/DDBJ whole genome shotgun (WGS) entry which is preliminary data.</text>
</comment>